<gene>
    <name evidence="2" type="ORF">MAE02_69910</name>
</gene>
<dbReference type="Proteomes" id="UP000321085">
    <property type="component" value="Unassembled WGS sequence"/>
</dbReference>
<proteinExistence type="predicted"/>
<evidence type="ECO:0000313" key="2">
    <source>
        <dbReference type="EMBL" id="GEO19295.1"/>
    </source>
</evidence>
<dbReference type="AlphaFoldDB" id="A0A512C526"/>
<evidence type="ECO:0000256" key="1">
    <source>
        <dbReference type="SAM" id="Phobius"/>
    </source>
</evidence>
<keyword evidence="3" id="KW-1185">Reference proteome</keyword>
<dbReference type="EMBL" id="BJYU01000407">
    <property type="protein sequence ID" value="GEO19295.1"/>
    <property type="molecule type" value="Genomic_DNA"/>
</dbReference>
<keyword evidence="1" id="KW-0472">Membrane</keyword>
<dbReference type="RefSeq" id="WP_147023452.1">
    <property type="nucleotide sequence ID" value="NZ_BJYU01000407.1"/>
</dbReference>
<keyword evidence="1" id="KW-1133">Transmembrane helix</keyword>
<feature type="transmembrane region" description="Helical" evidence="1">
    <location>
        <begin position="25"/>
        <end position="43"/>
    </location>
</feature>
<accession>A0A512C526</accession>
<evidence type="ECO:0000313" key="3">
    <source>
        <dbReference type="Proteomes" id="UP000321085"/>
    </source>
</evidence>
<reference evidence="2 3" key="1">
    <citation type="submission" date="2019-07" db="EMBL/GenBank/DDBJ databases">
        <title>Whole genome shotgun sequence of Microvirga aerophila NBRC 106136.</title>
        <authorList>
            <person name="Hosoyama A."/>
            <person name="Uohara A."/>
            <person name="Ohji S."/>
            <person name="Ichikawa N."/>
        </authorList>
    </citation>
    <scope>NUCLEOTIDE SEQUENCE [LARGE SCALE GENOMIC DNA]</scope>
    <source>
        <strain evidence="2 3">NBRC 106136</strain>
    </source>
</reference>
<sequence>MSDDHQKPASDPVPYERPETLGEKIPALWALIGLILSFIAVAVSPRILKHWEPIPPTEPQERVLRAPPTGAKAVIEQDLRSRLKAKADTRRRQLAKE</sequence>
<name>A0A512C526_9HYPH</name>
<protein>
    <submittedName>
        <fullName evidence="2">Uncharacterized protein</fullName>
    </submittedName>
</protein>
<keyword evidence="1" id="KW-0812">Transmembrane</keyword>
<organism evidence="2 3">
    <name type="scientific">Microvirga aerophila</name>
    <dbReference type="NCBI Taxonomy" id="670291"/>
    <lineage>
        <taxon>Bacteria</taxon>
        <taxon>Pseudomonadati</taxon>
        <taxon>Pseudomonadota</taxon>
        <taxon>Alphaproteobacteria</taxon>
        <taxon>Hyphomicrobiales</taxon>
        <taxon>Methylobacteriaceae</taxon>
        <taxon>Microvirga</taxon>
    </lineage>
</organism>
<comment type="caution">
    <text evidence="2">The sequence shown here is derived from an EMBL/GenBank/DDBJ whole genome shotgun (WGS) entry which is preliminary data.</text>
</comment>